<gene>
    <name evidence="4" type="ORF">SAMN06265348_105262</name>
</gene>
<feature type="coiled-coil region" evidence="1">
    <location>
        <begin position="173"/>
        <end position="211"/>
    </location>
</feature>
<keyword evidence="5" id="KW-1185">Reference proteome</keyword>
<name>A0A521DET3_9SPHI</name>
<dbReference type="SUPFAM" id="SSF58100">
    <property type="entry name" value="Bacterial hemolysins"/>
    <property type="match status" value="1"/>
</dbReference>
<dbReference type="AlphaFoldDB" id="A0A521DET3"/>
<evidence type="ECO:0000256" key="2">
    <source>
        <dbReference type="SAM" id="Phobius"/>
    </source>
</evidence>
<keyword evidence="3" id="KW-0732">Signal</keyword>
<evidence type="ECO:0000256" key="1">
    <source>
        <dbReference type="SAM" id="Coils"/>
    </source>
</evidence>
<evidence type="ECO:0000313" key="5">
    <source>
        <dbReference type="Proteomes" id="UP000320300"/>
    </source>
</evidence>
<feature type="transmembrane region" description="Helical" evidence="2">
    <location>
        <begin position="140"/>
        <end position="160"/>
    </location>
</feature>
<dbReference type="Proteomes" id="UP000320300">
    <property type="component" value="Unassembled WGS sequence"/>
</dbReference>
<dbReference type="RefSeq" id="WP_142528373.1">
    <property type="nucleotide sequence ID" value="NZ_CBCSJO010000005.1"/>
</dbReference>
<organism evidence="4 5">
    <name type="scientific">Pedobacter westerhofensis</name>
    <dbReference type="NCBI Taxonomy" id="425512"/>
    <lineage>
        <taxon>Bacteria</taxon>
        <taxon>Pseudomonadati</taxon>
        <taxon>Bacteroidota</taxon>
        <taxon>Sphingobacteriia</taxon>
        <taxon>Sphingobacteriales</taxon>
        <taxon>Sphingobacteriaceae</taxon>
        <taxon>Pedobacter</taxon>
    </lineage>
</organism>
<feature type="signal peptide" evidence="3">
    <location>
        <begin position="1"/>
        <end position="19"/>
    </location>
</feature>
<evidence type="ECO:0000313" key="4">
    <source>
        <dbReference type="EMBL" id="SMO69651.1"/>
    </source>
</evidence>
<keyword evidence="2" id="KW-1133">Transmembrane helix</keyword>
<keyword evidence="2" id="KW-0812">Transmembrane</keyword>
<dbReference type="EMBL" id="FXTN01000005">
    <property type="protein sequence ID" value="SMO69651.1"/>
    <property type="molecule type" value="Genomic_DNA"/>
</dbReference>
<evidence type="ECO:0008006" key="6">
    <source>
        <dbReference type="Google" id="ProtNLM"/>
    </source>
</evidence>
<sequence>MNKLILSLLSFLMISFAVAGQVAVPDTAATAVGTPKVQIIDNSLKGQYQSLLYRSKSYYGAKLIVPGRLTAFYNSVADSIRKERAGSRTAQSKINAQAKTIDTLNGQIKAKEDALESSNSKSDDITFLGISFSKSTYNTIVWSIITVLALGLIFVISRSAKNIHEARYRSELYEEISKEYQTYKTKSNEKEKKLARELQDERNKLEEYKNKGI</sequence>
<evidence type="ECO:0000256" key="3">
    <source>
        <dbReference type="SAM" id="SignalP"/>
    </source>
</evidence>
<proteinExistence type="predicted"/>
<dbReference type="OrthoDB" id="981213at2"/>
<keyword evidence="1" id="KW-0175">Coiled coil</keyword>
<protein>
    <recommendedName>
        <fullName evidence="6">30S ribosomal protein S10</fullName>
    </recommendedName>
</protein>
<keyword evidence="2" id="KW-0472">Membrane</keyword>
<reference evidence="4 5" key="1">
    <citation type="submission" date="2017-05" db="EMBL/GenBank/DDBJ databases">
        <authorList>
            <person name="Varghese N."/>
            <person name="Submissions S."/>
        </authorList>
    </citation>
    <scope>NUCLEOTIDE SEQUENCE [LARGE SCALE GENOMIC DNA]</scope>
    <source>
        <strain evidence="4 5">DSM 19036</strain>
    </source>
</reference>
<accession>A0A521DET3</accession>
<feature type="chain" id="PRO_5021722683" description="30S ribosomal protein S10" evidence="3">
    <location>
        <begin position="20"/>
        <end position="213"/>
    </location>
</feature>